<comment type="caution">
    <text evidence="1">The sequence shown here is derived from an EMBL/GenBank/DDBJ whole genome shotgun (WGS) entry which is preliminary data.</text>
</comment>
<evidence type="ECO:0000313" key="2">
    <source>
        <dbReference type="Proteomes" id="UP000027931"/>
    </source>
</evidence>
<sequence>MALANCKRCGRLYNRMFSEICGECSKEDDELFFLVRDYLQEHRRASMYEVSEGTGVEVSTIIRFIREGRVQTLDNPNLNYPCDNCGTPIQIDRFCKSCKDKLQKGLSATQESLRHQELKGPRADYFHKRDR</sequence>
<dbReference type="OrthoDB" id="1739831at2"/>
<proteinExistence type="predicted"/>
<dbReference type="STRING" id="1157490.EL26_06250"/>
<organism evidence="1 2">
    <name type="scientific">Tumebacillus flagellatus</name>
    <dbReference type="NCBI Taxonomy" id="1157490"/>
    <lineage>
        <taxon>Bacteria</taxon>
        <taxon>Bacillati</taxon>
        <taxon>Bacillota</taxon>
        <taxon>Bacilli</taxon>
        <taxon>Bacillales</taxon>
        <taxon>Alicyclobacillaceae</taxon>
        <taxon>Tumebacillus</taxon>
    </lineage>
</organism>
<dbReference type="NCBIfam" id="TIGR03826">
    <property type="entry name" value="YvyF"/>
    <property type="match status" value="1"/>
</dbReference>
<gene>
    <name evidence="1" type="ORF">EL26_06250</name>
</gene>
<dbReference type="InterPro" id="IPR022258">
    <property type="entry name" value="Flagellar_operon_YvyF"/>
</dbReference>
<evidence type="ECO:0000313" key="1">
    <source>
        <dbReference type="EMBL" id="KEO84061.1"/>
    </source>
</evidence>
<protein>
    <recommendedName>
        <fullName evidence="3">Flagellar protein</fullName>
    </recommendedName>
</protein>
<name>A0A074LPJ7_9BACL</name>
<dbReference type="EMBL" id="JMIR01000006">
    <property type="protein sequence ID" value="KEO84061.1"/>
    <property type="molecule type" value="Genomic_DNA"/>
</dbReference>
<dbReference type="eggNOG" id="ENOG5032TKA">
    <property type="taxonomic scope" value="Bacteria"/>
</dbReference>
<reference evidence="1 2" key="1">
    <citation type="journal article" date="2013" name="Int. J. Syst. Evol. Microbiol.">
        <title>Tumebacillus flagellatus sp. nov., an alpha-amylase/pullulanase-producing bacterium isolated from cassava wastewater.</title>
        <authorList>
            <person name="Wang Q."/>
            <person name="Xie N."/>
            <person name="Qin Y."/>
            <person name="Shen N."/>
            <person name="Zhu J."/>
            <person name="Mi H."/>
            <person name="Huang R."/>
        </authorList>
    </citation>
    <scope>NUCLEOTIDE SEQUENCE [LARGE SCALE GENOMIC DNA]</scope>
    <source>
        <strain evidence="1 2">GST4</strain>
    </source>
</reference>
<dbReference type="AlphaFoldDB" id="A0A074LPJ7"/>
<dbReference type="RefSeq" id="WP_038085629.1">
    <property type="nucleotide sequence ID" value="NZ_JMIR01000006.1"/>
</dbReference>
<dbReference type="Proteomes" id="UP000027931">
    <property type="component" value="Unassembled WGS sequence"/>
</dbReference>
<evidence type="ECO:0008006" key="3">
    <source>
        <dbReference type="Google" id="ProtNLM"/>
    </source>
</evidence>
<keyword evidence="2" id="KW-1185">Reference proteome</keyword>
<accession>A0A074LPJ7</accession>